<reference evidence="3 4" key="1">
    <citation type="submission" date="2010-05" db="EMBL/GenBank/DDBJ databases">
        <title>The Genome Sequence of Thecamonas trahens ATCC 50062.</title>
        <authorList>
            <consortium name="The Broad Institute Genome Sequencing Platform"/>
            <person name="Russ C."/>
            <person name="Cuomo C."/>
            <person name="Shea T."/>
            <person name="Young S.K."/>
            <person name="Zeng Q."/>
            <person name="Koehrsen M."/>
            <person name="Haas B."/>
            <person name="Borodovsky M."/>
            <person name="Guigo R."/>
            <person name="Alvarado L."/>
            <person name="Berlin A."/>
            <person name="Bochicchio J."/>
            <person name="Borenstein D."/>
            <person name="Chapman S."/>
            <person name="Chen Z."/>
            <person name="Freedman E."/>
            <person name="Gellesch M."/>
            <person name="Goldberg J."/>
            <person name="Griggs A."/>
            <person name="Gujja S."/>
            <person name="Heilman E."/>
            <person name="Heiman D."/>
            <person name="Hepburn T."/>
            <person name="Howarth C."/>
            <person name="Jen D."/>
            <person name="Larson L."/>
            <person name="Mehta T."/>
            <person name="Park D."/>
            <person name="Pearson M."/>
            <person name="Roberts A."/>
            <person name="Saif S."/>
            <person name="Shenoy N."/>
            <person name="Sisk P."/>
            <person name="Stolte C."/>
            <person name="Sykes S."/>
            <person name="Thomson T."/>
            <person name="Walk T."/>
            <person name="White J."/>
            <person name="Yandava C."/>
            <person name="Burger G."/>
            <person name="Gray M.W."/>
            <person name="Holland P.W.H."/>
            <person name="King N."/>
            <person name="Lang F.B.F."/>
            <person name="Roger A.J."/>
            <person name="Ruiz-Trillo I."/>
            <person name="Lander E."/>
            <person name="Nusbaum C."/>
        </authorList>
    </citation>
    <scope>NUCLEOTIDE SEQUENCE [LARGE SCALE GENOMIC DNA]</scope>
    <source>
        <strain evidence="3 4">ATCC 50062</strain>
    </source>
</reference>
<protein>
    <recommendedName>
        <fullName evidence="5">RRM domain-containing protein</fullName>
    </recommendedName>
</protein>
<dbReference type="GeneID" id="25565984"/>
<proteinExistence type="inferred from homology"/>
<dbReference type="AlphaFoldDB" id="A0A0L0DGG2"/>
<dbReference type="Pfam" id="PF04847">
    <property type="entry name" value="Calcipressin"/>
    <property type="match status" value="1"/>
</dbReference>
<dbReference type="PANTHER" id="PTHR10300">
    <property type="entry name" value="CALCIPRESSIN"/>
    <property type="match status" value="1"/>
</dbReference>
<dbReference type="EMBL" id="GL349461">
    <property type="protein sequence ID" value="KNC50428.1"/>
    <property type="molecule type" value="Genomic_DNA"/>
</dbReference>
<dbReference type="PANTHER" id="PTHR10300:SF14">
    <property type="entry name" value="PROTEIN SARAH"/>
    <property type="match status" value="1"/>
</dbReference>
<dbReference type="GO" id="GO:0005634">
    <property type="term" value="C:nucleus"/>
    <property type="evidence" value="ECO:0007669"/>
    <property type="project" value="TreeGrafter"/>
</dbReference>
<name>A0A0L0DGG2_THETB</name>
<organism evidence="3 4">
    <name type="scientific">Thecamonas trahens ATCC 50062</name>
    <dbReference type="NCBI Taxonomy" id="461836"/>
    <lineage>
        <taxon>Eukaryota</taxon>
        <taxon>Apusozoa</taxon>
        <taxon>Apusomonadida</taxon>
        <taxon>Apusomonadidae</taxon>
        <taxon>Thecamonas</taxon>
    </lineage>
</organism>
<feature type="region of interest" description="Disordered" evidence="2">
    <location>
        <begin position="130"/>
        <end position="154"/>
    </location>
</feature>
<dbReference type="GO" id="GO:0008597">
    <property type="term" value="F:calcium-dependent protein serine/threonine phosphatase regulator activity"/>
    <property type="evidence" value="ECO:0007669"/>
    <property type="project" value="TreeGrafter"/>
</dbReference>
<dbReference type="InterPro" id="IPR006931">
    <property type="entry name" value="Calcipressin"/>
</dbReference>
<dbReference type="InterPro" id="IPR035979">
    <property type="entry name" value="RBD_domain_sf"/>
</dbReference>
<comment type="similarity">
    <text evidence="1">Belongs to the RCAN family.</text>
</comment>
<dbReference type="RefSeq" id="XP_013756968.1">
    <property type="nucleotide sequence ID" value="XM_013901514.1"/>
</dbReference>
<dbReference type="GO" id="GO:0003676">
    <property type="term" value="F:nucleic acid binding"/>
    <property type="evidence" value="ECO:0007669"/>
    <property type="project" value="InterPro"/>
</dbReference>
<dbReference type="SUPFAM" id="SSF54928">
    <property type="entry name" value="RNA-binding domain, RBD"/>
    <property type="match status" value="1"/>
</dbReference>
<evidence type="ECO:0000256" key="1">
    <source>
        <dbReference type="ARBA" id="ARBA00008209"/>
    </source>
</evidence>
<accession>A0A0L0DGG2</accession>
<dbReference type="Proteomes" id="UP000054408">
    <property type="component" value="Unassembled WGS sequence"/>
</dbReference>
<evidence type="ECO:0000313" key="3">
    <source>
        <dbReference type="EMBL" id="KNC50428.1"/>
    </source>
</evidence>
<dbReference type="GO" id="GO:0005737">
    <property type="term" value="C:cytoplasm"/>
    <property type="evidence" value="ECO:0007669"/>
    <property type="project" value="TreeGrafter"/>
</dbReference>
<evidence type="ECO:0000313" key="4">
    <source>
        <dbReference type="Proteomes" id="UP000054408"/>
    </source>
</evidence>
<gene>
    <name evidence="3" type="ORF">AMSG_06924</name>
</gene>
<dbReference type="GO" id="GO:0019722">
    <property type="term" value="P:calcium-mediated signaling"/>
    <property type="evidence" value="ECO:0007669"/>
    <property type="project" value="InterPro"/>
</dbReference>
<keyword evidence="4" id="KW-1185">Reference proteome</keyword>
<evidence type="ECO:0000256" key="2">
    <source>
        <dbReference type="SAM" id="MobiDB-lite"/>
    </source>
</evidence>
<sequence length="182" mass="19881">MAMDERELFQALTRALEEVRVNGVPSGEEPSRVLSLQGLIGVSGEELLDMVEECGTVTHYVVTPGLASAMLIFATQRDAEAGHARLRNARLGERPDEYVVKFGKNPTLSDEELSRLLLVPPHKTNFLISPPPSPPDDWIPGPEDGPNSLQAPDVDEPIVLDSHVVLLSTDSQDMPNIHFEPA</sequence>
<evidence type="ECO:0008006" key="5">
    <source>
        <dbReference type="Google" id="ProtNLM"/>
    </source>
</evidence>